<evidence type="ECO:0000256" key="4">
    <source>
        <dbReference type="ARBA" id="ARBA00023180"/>
    </source>
</evidence>
<dbReference type="InterPro" id="IPR049625">
    <property type="entry name" value="Glyco_transf_61_cat"/>
</dbReference>
<evidence type="ECO:0000256" key="3">
    <source>
        <dbReference type="ARBA" id="ARBA00022679"/>
    </source>
</evidence>
<sequence>MGCGLKLLISLGKINQSHQPYSHDEIVKKPLIYNFSNSRSDVVVINGDIRIHGKSSTIFIPSSSDRAIHSRTLMPYPRKADLSATQRVRKWTIKVQVAAKLPDCVRTFSIPAVLFSTGGFSGNPYHDFSDLLIPLYLTARPFDQTLLFLITDNHHSWISKYKPILERLSKHDVIDIDKRDEVICFARTTFGLKAHEELGLNPSEFPYYSIRDFRQFLRTTYSLDRTSINDRLTRPRMLIISRKTTRVFKNEGEVAEMGKSLGFDVLVEDIPCNMSIVARFVNSFDVMVGVHGAGLTNMVFLPDNAVLIQIIPLGLDSSAKRYYESPTKEMTLRYLGYKVSVNESSLLGKYPPDSEVYRDPAAVRSRGYLRFRSIYMDNQDVNIDLGRFRKTLLNALQLVRN</sequence>
<organism evidence="6">
    <name type="scientific">Sesamum radiatum</name>
    <name type="common">Black benniseed</name>
    <dbReference type="NCBI Taxonomy" id="300843"/>
    <lineage>
        <taxon>Eukaryota</taxon>
        <taxon>Viridiplantae</taxon>
        <taxon>Streptophyta</taxon>
        <taxon>Embryophyta</taxon>
        <taxon>Tracheophyta</taxon>
        <taxon>Spermatophyta</taxon>
        <taxon>Magnoliopsida</taxon>
        <taxon>eudicotyledons</taxon>
        <taxon>Gunneridae</taxon>
        <taxon>Pentapetalae</taxon>
        <taxon>asterids</taxon>
        <taxon>lamiids</taxon>
        <taxon>Lamiales</taxon>
        <taxon>Pedaliaceae</taxon>
        <taxon>Sesamum</taxon>
    </lineage>
</organism>
<keyword evidence="2" id="KW-0328">Glycosyltransferase</keyword>
<name>A0AAW2PI88_SESRA</name>
<dbReference type="InterPro" id="IPR007657">
    <property type="entry name" value="Glycosyltransferase_61"/>
</dbReference>
<accession>A0AAW2PI88</accession>
<evidence type="ECO:0000256" key="1">
    <source>
        <dbReference type="ARBA" id="ARBA00004323"/>
    </source>
</evidence>
<dbReference type="EMBL" id="JACGWJ010000017">
    <property type="protein sequence ID" value="KAL0355246.1"/>
    <property type="molecule type" value="Genomic_DNA"/>
</dbReference>
<reference evidence="6" key="1">
    <citation type="submission" date="2020-06" db="EMBL/GenBank/DDBJ databases">
        <authorList>
            <person name="Li T."/>
            <person name="Hu X."/>
            <person name="Zhang T."/>
            <person name="Song X."/>
            <person name="Zhang H."/>
            <person name="Dai N."/>
            <person name="Sheng W."/>
            <person name="Hou X."/>
            <person name="Wei L."/>
        </authorList>
    </citation>
    <scope>NUCLEOTIDE SEQUENCE</scope>
    <source>
        <strain evidence="6">G02</strain>
        <tissue evidence="6">Leaf</tissue>
    </source>
</reference>
<reference evidence="6" key="2">
    <citation type="journal article" date="2024" name="Plant">
        <title>Genomic evolution and insights into agronomic trait innovations of Sesamum species.</title>
        <authorList>
            <person name="Miao H."/>
            <person name="Wang L."/>
            <person name="Qu L."/>
            <person name="Liu H."/>
            <person name="Sun Y."/>
            <person name="Le M."/>
            <person name="Wang Q."/>
            <person name="Wei S."/>
            <person name="Zheng Y."/>
            <person name="Lin W."/>
            <person name="Duan Y."/>
            <person name="Cao H."/>
            <person name="Xiong S."/>
            <person name="Wang X."/>
            <person name="Wei L."/>
            <person name="Li C."/>
            <person name="Ma Q."/>
            <person name="Ju M."/>
            <person name="Zhao R."/>
            <person name="Li G."/>
            <person name="Mu C."/>
            <person name="Tian Q."/>
            <person name="Mei H."/>
            <person name="Zhang T."/>
            <person name="Gao T."/>
            <person name="Zhang H."/>
        </authorList>
    </citation>
    <scope>NUCLEOTIDE SEQUENCE</scope>
    <source>
        <strain evidence="6">G02</strain>
    </source>
</reference>
<gene>
    <name evidence="6" type="ORF">Sradi_3971500</name>
</gene>
<comment type="subcellular location">
    <subcellularLocation>
        <location evidence="1">Golgi apparatus membrane</location>
        <topology evidence="1">Single-pass type II membrane protein</topology>
    </subcellularLocation>
</comment>
<keyword evidence="4" id="KW-0325">Glycoprotein</keyword>
<dbReference type="GO" id="GO:0000139">
    <property type="term" value="C:Golgi membrane"/>
    <property type="evidence" value="ECO:0007669"/>
    <property type="project" value="UniProtKB-SubCell"/>
</dbReference>
<evidence type="ECO:0000313" key="6">
    <source>
        <dbReference type="EMBL" id="KAL0355246.1"/>
    </source>
</evidence>
<dbReference type="AlphaFoldDB" id="A0AAW2PI88"/>
<feature type="domain" description="Glycosyltransferase 61 catalytic" evidence="5">
    <location>
        <begin position="205"/>
        <end position="308"/>
    </location>
</feature>
<dbReference type="PANTHER" id="PTHR20961">
    <property type="entry name" value="GLYCOSYLTRANSFERASE"/>
    <property type="match status" value="1"/>
</dbReference>
<dbReference type="PANTHER" id="PTHR20961:SF5">
    <property type="entry name" value="GLYCOSYLTRANSFERASE-RELATED"/>
    <property type="match status" value="1"/>
</dbReference>
<protein>
    <submittedName>
        <fullName evidence="6">Alpha-1,3-arabinosyltransferase XAT3</fullName>
    </submittedName>
</protein>
<evidence type="ECO:0000256" key="2">
    <source>
        <dbReference type="ARBA" id="ARBA00022676"/>
    </source>
</evidence>
<keyword evidence="3" id="KW-0808">Transferase</keyword>
<evidence type="ECO:0000259" key="5">
    <source>
        <dbReference type="Pfam" id="PF04577"/>
    </source>
</evidence>
<dbReference type="Pfam" id="PF04577">
    <property type="entry name" value="Glyco_transf_61"/>
    <property type="match status" value="1"/>
</dbReference>
<proteinExistence type="predicted"/>
<comment type="caution">
    <text evidence="6">The sequence shown here is derived from an EMBL/GenBank/DDBJ whole genome shotgun (WGS) entry which is preliminary data.</text>
</comment>
<dbReference type="GO" id="GO:0016763">
    <property type="term" value="F:pentosyltransferase activity"/>
    <property type="evidence" value="ECO:0007669"/>
    <property type="project" value="UniProtKB-ARBA"/>
</dbReference>